<keyword evidence="2" id="KW-0597">Phosphoprotein</keyword>
<dbReference type="AlphaFoldDB" id="F0YKS6"/>
<keyword evidence="1" id="KW-0596">Phosphopantetheine</keyword>
<dbReference type="GO" id="GO:0006633">
    <property type="term" value="P:fatty acid biosynthetic process"/>
    <property type="evidence" value="ECO:0007669"/>
    <property type="project" value="TreeGrafter"/>
</dbReference>
<feature type="domain" description="Beta-ketoacyl synthase-like N-terminal" evidence="3">
    <location>
        <begin position="2"/>
        <end position="59"/>
    </location>
</feature>
<feature type="non-terminal residue" evidence="4">
    <location>
        <position position="1"/>
    </location>
</feature>
<name>F0YKS6_AURAN</name>
<keyword evidence="5" id="KW-1185">Reference proteome</keyword>
<accession>F0YKS6</accession>
<dbReference type="Proteomes" id="UP000002729">
    <property type="component" value="Unassembled WGS sequence"/>
</dbReference>
<dbReference type="InterPro" id="IPR016039">
    <property type="entry name" value="Thiolase-like"/>
</dbReference>
<dbReference type="Gene3D" id="3.40.47.10">
    <property type="match status" value="1"/>
</dbReference>
<evidence type="ECO:0000313" key="5">
    <source>
        <dbReference type="Proteomes" id="UP000002729"/>
    </source>
</evidence>
<gene>
    <name evidence="4" type="ORF">AURANDRAFT_32785</name>
</gene>
<dbReference type="GeneID" id="20221205"/>
<reference evidence="4 5" key="1">
    <citation type="journal article" date="2011" name="Proc. Natl. Acad. Sci. U.S.A.">
        <title>Niche of harmful alga Aureococcus anophagefferens revealed through ecogenomics.</title>
        <authorList>
            <person name="Gobler C.J."/>
            <person name="Berry D.L."/>
            <person name="Dyhrman S.T."/>
            <person name="Wilhelm S.W."/>
            <person name="Salamov A."/>
            <person name="Lobanov A.V."/>
            <person name="Zhang Y."/>
            <person name="Collier J.L."/>
            <person name="Wurch L.L."/>
            <person name="Kustka A.B."/>
            <person name="Dill B.D."/>
            <person name="Shah M."/>
            <person name="VerBerkmoes N.C."/>
            <person name="Kuo A."/>
            <person name="Terry A."/>
            <person name="Pangilinan J."/>
            <person name="Lindquist E.A."/>
            <person name="Lucas S."/>
            <person name="Paulsen I.T."/>
            <person name="Hattenrath-Lehmann T.K."/>
            <person name="Talmage S.C."/>
            <person name="Walker E.A."/>
            <person name="Koch F."/>
            <person name="Burson A.M."/>
            <person name="Marcoval M.A."/>
            <person name="Tang Y.Z."/>
            <person name="Lecleir G.R."/>
            <person name="Coyne K.J."/>
            <person name="Berg G.M."/>
            <person name="Bertrand E.M."/>
            <person name="Saito M.A."/>
            <person name="Gladyshev V.N."/>
            <person name="Grigoriev I.V."/>
        </authorList>
    </citation>
    <scope>NUCLEOTIDE SEQUENCE [LARGE SCALE GENOMIC DNA]</scope>
    <source>
        <strain evidence="5">CCMP 1984</strain>
    </source>
</reference>
<dbReference type="OrthoDB" id="329835at2759"/>
<dbReference type="InParanoid" id="F0YKS6"/>
<protein>
    <recommendedName>
        <fullName evidence="3">Beta-ketoacyl synthase-like N-terminal domain-containing protein</fullName>
    </recommendedName>
</protein>
<dbReference type="InterPro" id="IPR014030">
    <property type="entry name" value="Ketoacyl_synth_N"/>
</dbReference>
<evidence type="ECO:0000259" key="3">
    <source>
        <dbReference type="Pfam" id="PF00109"/>
    </source>
</evidence>
<sequence length="70" mass="7215">NDCTQALSLGVGLLGPIWNGGFAAKGMTSTRGRCHTFDSRADGYARGEGCSLLLLHTEADTVSCLLSAAV</sequence>
<dbReference type="KEGG" id="aaf:AURANDRAFT_32785"/>
<proteinExistence type="predicted"/>
<evidence type="ECO:0000313" key="4">
    <source>
        <dbReference type="EMBL" id="EGB04288.1"/>
    </source>
</evidence>
<dbReference type="GO" id="GO:0004312">
    <property type="term" value="F:fatty acid synthase activity"/>
    <property type="evidence" value="ECO:0007669"/>
    <property type="project" value="TreeGrafter"/>
</dbReference>
<dbReference type="SUPFAM" id="SSF53901">
    <property type="entry name" value="Thiolase-like"/>
    <property type="match status" value="1"/>
</dbReference>
<dbReference type="RefSeq" id="XP_009040998.1">
    <property type="nucleotide sequence ID" value="XM_009042750.1"/>
</dbReference>
<dbReference type="EMBL" id="GL833153">
    <property type="protein sequence ID" value="EGB04288.1"/>
    <property type="molecule type" value="Genomic_DNA"/>
</dbReference>
<organism evidence="5">
    <name type="scientific">Aureococcus anophagefferens</name>
    <name type="common">Harmful bloom alga</name>
    <dbReference type="NCBI Taxonomy" id="44056"/>
    <lineage>
        <taxon>Eukaryota</taxon>
        <taxon>Sar</taxon>
        <taxon>Stramenopiles</taxon>
        <taxon>Ochrophyta</taxon>
        <taxon>Pelagophyceae</taxon>
        <taxon>Pelagomonadales</taxon>
        <taxon>Pelagomonadaceae</taxon>
        <taxon>Aureococcus</taxon>
    </lineage>
</organism>
<dbReference type="PANTHER" id="PTHR43775:SF37">
    <property type="entry name" value="SI:DKEY-61P9.11"/>
    <property type="match status" value="1"/>
</dbReference>
<dbReference type="Pfam" id="PF00109">
    <property type="entry name" value="ketoacyl-synt"/>
    <property type="match status" value="1"/>
</dbReference>
<dbReference type="InterPro" id="IPR050091">
    <property type="entry name" value="PKS_NRPS_Biosynth_Enz"/>
</dbReference>
<dbReference type="PANTHER" id="PTHR43775">
    <property type="entry name" value="FATTY ACID SYNTHASE"/>
    <property type="match status" value="1"/>
</dbReference>
<evidence type="ECO:0000256" key="1">
    <source>
        <dbReference type="ARBA" id="ARBA00022450"/>
    </source>
</evidence>
<evidence type="ECO:0000256" key="2">
    <source>
        <dbReference type="ARBA" id="ARBA00022553"/>
    </source>
</evidence>